<organism evidence="1">
    <name type="scientific">Arundo donax</name>
    <name type="common">Giant reed</name>
    <name type="synonym">Donax arundinaceus</name>
    <dbReference type="NCBI Taxonomy" id="35708"/>
    <lineage>
        <taxon>Eukaryota</taxon>
        <taxon>Viridiplantae</taxon>
        <taxon>Streptophyta</taxon>
        <taxon>Embryophyta</taxon>
        <taxon>Tracheophyta</taxon>
        <taxon>Spermatophyta</taxon>
        <taxon>Magnoliopsida</taxon>
        <taxon>Liliopsida</taxon>
        <taxon>Poales</taxon>
        <taxon>Poaceae</taxon>
        <taxon>PACMAD clade</taxon>
        <taxon>Arundinoideae</taxon>
        <taxon>Arundineae</taxon>
        <taxon>Arundo</taxon>
    </lineage>
</organism>
<protein>
    <submittedName>
        <fullName evidence="1">Uncharacterized protein</fullName>
    </submittedName>
</protein>
<sequence length="31" mass="3754">MLYFIKVWHHLFCKCHCCSWVIGSSVWIGRI</sequence>
<reference evidence="1" key="2">
    <citation type="journal article" date="2015" name="Data Brief">
        <title>Shoot transcriptome of the giant reed, Arundo donax.</title>
        <authorList>
            <person name="Barrero R.A."/>
            <person name="Guerrero F.D."/>
            <person name="Moolhuijzen P."/>
            <person name="Goolsby J.A."/>
            <person name="Tidwell J."/>
            <person name="Bellgard S.E."/>
            <person name="Bellgard M.I."/>
        </authorList>
    </citation>
    <scope>NUCLEOTIDE SEQUENCE</scope>
    <source>
        <tissue evidence="1">Shoot tissue taken approximately 20 cm above the soil surface</tissue>
    </source>
</reference>
<proteinExistence type="predicted"/>
<dbReference type="EMBL" id="GBRH01190531">
    <property type="protein sequence ID" value="JAE07365.1"/>
    <property type="molecule type" value="Transcribed_RNA"/>
</dbReference>
<evidence type="ECO:0000313" key="1">
    <source>
        <dbReference type="EMBL" id="JAE07365.1"/>
    </source>
</evidence>
<dbReference type="AlphaFoldDB" id="A0A0A9F2T9"/>
<name>A0A0A9F2T9_ARUDO</name>
<reference evidence="1" key="1">
    <citation type="submission" date="2014-09" db="EMBL/GenBank/DDBJ databases">
        <authorList>
            <person name="Magalhaes I.L.F."/>
            <person name="Oliveira U."/>
            <person name="Santos F.R."/>
            <person name="Vidigal T.H.D.A."/>
            <person name="Brescovit A.D."/>
            <person name="Santos A.J."/>
        </authorList>
    </citation>
    <scope>NUCLEOTIDE SEQUENCE</scope>
    <source>
        <tissue evidence="1">Shoot tissue taken approximately 20 cm above the soil surface</tissue>
    </source>
</reference>
<accession>A0A0A9F2T9</accession>